<accession>A0ABT3WM17</accession>
<organism evidence="2 3">
    <name type="scientific">Bombella pollinis</name>
    <dbReference type="NCBI Taxonomy" id="2967337"/>
    <lineage>
        <taxon>Bacteria</taxon>
        <taxon>Pseudomonadati</taxon>
        <taxon>Pseudomonadota</taxon>
        <taxon>Alphaproteobacteria</taxon>
        <taxon>Acetobacterales</taxon>
        <taxon>Acetobacteraceae</taxon>
        <taxon>Bombella</taxon>
    </lineage>
</organism>
<reference evidence="2 3" key="1">
    <citation type="submission" date="2022-07" db="EMBL/GenBank/DDBJ databases">
        <title>Bombella genomes.</title>
        <authorList>
            <person name="Harer L."/>
            <person name="Styblova S."/>
            <person name="Ehrmann M."/>
        </authorList>
    </citation>
    <scope>NUCLEOTIDE SEQUENCE [LARGE SCALE GENOMIC DNA]</scope>
    <source>
        <strain evidence="2 3">TMW 2.2556</strain>
    </source>
</reference>
<comment type="caution">
    <text evidence="2">The sequence shown here is derived from an EMBL/GenBank/DDBJ whole genome shotgun (WGS) entry which is preliminary data.</text>
</comment>
<name>A0ABT3WM17_9PROT</name>
<proteinExistence type="predicted"/>
<protein>
    <submittedName>
        <fullName evidence="2">STAS domain-containing protein</fullName>
    </submittedName>
</protein>
<dbReference type="Pfam" id="PF13466">
    <property type="entry name" value="STAS_2"/>
    <property type="match status" value="1"/>
</dbReference>
<evidence type="ECO:0000313" key="2">
    <source>
        <dbReference type="EMBL" id="MCX5619943.1"/>
    </source>
</evidence>
<dbReference type="InterPro" id="IPR058548">
    <property type="entry name" value="MlaB-like_STAS"/>
</dbReference>
<gene>
    <name evidence="2" type="ORF">NQF89_05845</name>
</gene>
<dbReference type="RefSeq" id="WP_155573686.1">
    <property type="nucleotide sequence ID" value="NZ_JANIDX010000005.1"/>
</dbReference>
<dbReference type="EMBL" id="JANIDX010000005">
    <property type="protein sequence ID" value="MCX5619943.1"/>
    <property type="molecule type" value="Genomic_DNA"/>
</dbReference>
<evidence type="ECO:0000259" key="1">
    <source>
        <dbReference type="Pfam" id="PF13466"/>
    </source>
</evidence>
<keyword evidence="3" id="KW-1185">Reference proteome</keyword>
<dbReference type="Proteomes" id="UP001165575">
    <property type="component" value="Unassembled WGS sequence"/>
</dbReference>
<feature type="domain" description="MlaB-like STAS" evidence="1">
    <location>
        <begin position="12"/>
        <end position="63"/>
    </location>
</feature>
<sequence length="101" mass="10627">MVALMEGASPIITLPSRLDTKAADGLKQLLLEGLAEHQGGEALRLDASHVEYVGGLCVRLLLASGLKVSAWSDKAEEAFTLFGVRGQLLAHEGAEEAHYGG</sequence>
<evidence type="ECO:0000313" key="3">
    <source>
        <dbReference type="Proteomes" id="UP001165575"/>
    </source>
</evidence>